<dbReference type="EMBL" id="MU273469">
    <property type="protein sequence ID" value="KAI0036686.1"/>
    <property type="molecule type" value="Genomic_DNA"/>
</dbReference>
<proteinExistence type="predicted"/>
<protein>
    <submittedName>
        <fullName evidence="1">Uncharacterized protein</fullName>
    </submittedName>
</protein>
<comment type="caution">
    <text evidence="1">The sequence shown here is derived from an EMBL/GenBank/DDBJ whole genome shotgun (WGS) entry which is preliminary data.</text>
</comment>
<name>A0ACB8QXS8_9AGAM</name>
<organism evidence="1 2">
    <name type="scientific">Vararia minispora EC-137</name>
    <dbReference type="NCBI Taxonomy" id="1314806"/>
    <lineage>
        <taxon>Eukaryota</taxon>
        <taxon>Fungi</taxon>
        <taxon>Dikarya</taxon>
        <taxon>Basidiomycota</taxon>
        <taxon>Agaricomycotina</taxon>
        <taxon>Agaricomycetes</taxon>
        <taxon>Russulales</taxon>
        <taxon>Lachnocladiaceae</taxon>
        <taxon>Vararia</taxon>
    </lineage>
</organism>
<reference evidence="1" key="1">
    <citation type="submission" date="2021-02" db="EMBL/GenBank/DDBJ databases">
        <authorList>
            <consortium name="DOE Joint Genome Institute"/>
            <person name="Ahrendt S."/>
            <person name="Looney B.P."/>
            <person name="Miyauchi S."/>
            <person name="Morin E."/>
            <person name="Drula E."/>
            <person name="Courty P.E."/>
            <person name="Chicoki N."/>
            <person name="Fauchery L."/>
            <person name="Kohler A."/>
            <person name="Kuo A."/>
            <person name="Labutti K."/>
            <person name="Pangilinan J."/>
            <person name="Lipzen A."/>
            <person name="Riley R."/>
            <person name="Andreopoulos W."/>
            <person name="He G."/>
            <person name="Johnson J."/>
            <person name="Barry K.W."/>
            <person name="Grigoriev I.V."/>
            <person name="Nagy L."/>
            <person name="Hibbett D."/>
            <person name="Henrissat B."/>
            <person name="Matheny P.B."/>
            <person name="Labbe J."/>
            <person name="Martin F."/>
        </authorList>
    </citation>
    <scope>NUCLEOTIDE SEQUENCE</scope>
    <source>
        <strain evidence="1">EC-137</strain>
    </source>
</reference>
<gene>
    <name evidence="1" type="ORF">K488DRAFT_67513</name>
</gene>
<sequence length="2472" mass="266649">MSPFVAPRLVRLPGLDTRLARRHRLLSQIAVASISSRMRVPRAVAVGSRSLVLHSCLARGSSPVVVAGPAHPVDASHESSWRLRHTSPGACKSCMHRPRSRRLTRSNVLQFQRWHDHGSVHGEAGRCKHVPLPNAAASARRALQARGEGADEHGDFATAVLQERSPKIYALSMNRFRGTMLIKHLRVCSVTPGAYTMPRTGVTFKAGERHPGQIARVHRASPSKSRDEWATSIAFCNLLRVPGILKAARNPAHGGDKPVRWTAFAGLILFCNGWGVSRSFDRPRKATYNILIRLGTANSFPLPTDRFPTLLKTSTARIAVRYVVRSDMRRSTPAVLPCDASANWKPFEQVLDAVEQDGRTRHPARLLQASAVSLSYAGPSLWVRYFREQIDAWVYDYAFNAHVILTCHADSVRKGRHRILAEERYARFYACRRVMAGLSQGCDLIVRQGAHVWRVATSRGHTVLDGRKCVVRPDLRGYVTEAASATVWTRRPSGACLAGGPLTSTLPVIASTLLALDISCNFLGALPPSLESCTNLEKLNVSSNPLRALPIFVSHLTSLRVLISDSTGLSTLPSQLGALEHLHTLGIRRNKMYSLPVWLCLLPSLETLLVDGNPFQGPWKALMDPLLAKEATAPAYPPSTPMFPLPSATSVDSGTMSDPDEADPYDSPQGESNRPSPEDEDTIMPNRNSLVGRSGNPPALPNHQPPPPVPNSPSKSPTLTRTRTAPNRAYFDRNRGDRSPNTRAVSQHSGKGADSGYFGEQEQQVRRMKSAGELRRGGVATAPSTPPASPPGLPSPRISPPHSRPVTNYAASSTSNLLSTPEVLPPRFASLGATAALGVARARPGLRDGLFNAPLSATVSEFMPLTPSQSSRPPSPPPTAPLTGPAPSMSLDNSNDPPVSRSRANTESKKEREKSGRWGFLRKMSRSKLRSDAPTSHPVTAAPYIARPGPTPLIPAGFADPRSSSSPLLSRSPAQSSMHIDVRFSSMGALNIDVPNLSAVSASVPPSIMEPYEYEDPSPKLPGHTECDSEDVLHPSATVTPVAQPQPSPVSPPAPPPQGFLQKVGQSSSGNLLALPSPTVPTGRAAKRRSFLPLGDSSPAGGLSIPIPSPTVFVTNIVVNEGPDEGRTLTPSPMPTEQLEMAQRCKEERQREAYTRALRSVIAYLRDMNNLSLPQLNTQSIYGSQWEGSRSDRSRSRFPTVSEGQGRSNSEGANSLVGSLVSGGGSGQLRSPESMGRLRSSGPSQTVSVATTDSDGSGSEGRKYKDDGSKRPAIVREIIVTERTYVKGLQELVDIHVNPAAAPVNVLGTSTKETVVPAAERRVVFGGLDALFLFHRESFLPAIEQAGRPVLRVKSPAQEAPEGRLSLTAAIAVANTLVSHAAFMRMYSTYINNFDNAVNRIKHWTCDRPTTTNAGVAPTMSPSGGTAQIVGLSGAASLSKFGRNSTVPDLRASARPRESARDRSSPKQSGRTTSGVDVPARSHGRGLHSASVLRGQLADGLGAARLRACLCIPRRSLGGTLRELIIQAHIGCCASERRHPLALTSLILMVRFFSFLTGGRRRTPHSASSAANQGAARSRWADLKGRLSQLVRRSRLNQRRGGRQEGVGEEETEFVLDIRRATVVEGGHNMLEELEPDRPSDNPACALNWPVSLRRQTTETAETGASKMSAPTVAMGATYCAFWARSQANFRPRPFKIVTACQSSAPVWDRGAWTGQLRDIPSTHPYSSTANSRARPGKEPRSSDSHIAPSSTHIDVRFSSTGALNIDVPNLSAVSVSVPPSIMEPDEYEDPSPKLPVHTERDSEDVPRPSATVTPVAQPQPSPVSPPAPSPLGFLQKVGQSSSGNLLAPPSPTVPTGRAAKRRSFLPLGDSSPAGGLSIPVPSPTAFVTNIVVNEGPDEGRTLTPSPTPAEQLEMAQRREEERQREAYTRALRSVMAYLRDMNDLSLPQLNTQSIYGSQWEGARSDGSRSRRPTVSEGQGRSNSEGANSLVGSPVSGGGSGQLRSPESMGRLRSSGPSQTVSVATTDSDGSGSEGRKYKDDGSKRSAIVREIIETERTYVKGLQELVDIYVKPAAAPVNVLGTSTKETVVPAAERRVVFGGLDALFSFHRESFLPALEQASRPVLRVKSPAQEDPEGRLSLTAAIAVANTFVSHAAFMRMYSTYINNFDNAVDRIKHWTSDRPTTTNAGVAPTMSPSGSTAQIVGLGLAISAVGAVPGTDAMSASGMTPLSAGQRKRIKTYLKRCRVNPRHSQLNIEGYLLLPVQRIPRYRLLSEKTAPEPAALTTPPTFEYVDPLDKALAEIASLATNMNEGKREAEGRRKLVQWQARIRGRFPSPLVQPHRRLIMDGPLLLTRVVRKATIAFEVINAQGDTANVQVECLSPEQTPRSLVGILCNDLLVLCRDPSEGKDPNSQVDLWAVLRMQTLPQPASIVHGNILRLVDNKAILYFEASSTSDALTWFRAINLHIPTKT</sequence>
<keyword evidence="2" id="KW-1185">Reference proteome</keyword>
<dbReference type="Proteomes" id="UP000814128">
    <property type="component" value="Unassembled WGS sequence"/>
</dbReference>
<evidence type="ECO:0000313" key="1">
    <source>
        <dbReference type="EMBL" id="KAI0036686.1"/>
    </source>
</evidence>
<reference evidence="1" key="2">
    <citation type="journal article" date="2022" name="New Phytol.">
        <title>Evolutionary transition to the ectomycorrhizal habit in the genomes of a hyperdiverse lineage of mushroom-forming fungi.</title>
        <authorList>
            <person name="Looney B."/>
            <person name="Miyauchi S."/>
            <person name="Morin E."/>
            <person name="Drula E."/>
            <person name="Courty P.E."/>
            <person name="Kohler A."/>
            <person name="Kuo A."/>
            <person name="LaButti K."/>
            <person name="Pangilinan J."/>
            <person name="Lipzen A."/>
            <person name="Riley R."/>
            <person name="Andreopoulos W."/>
            <person name="He G."/>
            <person name="Johnson J."/>
            <person name="Nolan M."/>
            <person name="Tritt A."/>
            <person name="Barry K.W."/>
            <person name="Grigoriev I.V."/>
            <person name="Nagy L.G."/>
            <person name="Hibbett D."/>
            <person name="Henrissat B."/>
            <person name="Matheny P.B."/>
            <person name="Labbe J."/>
            <person name="Martin F.M."/>
        </authorList>
    </citation>
    <scope>NUCLEOTIDE SEQUENCE</scope>
    <source>
        <strain evidence="1">EC-137</strain>
    </source>
</reference>
<accession>A0ACB8QXS8</accession>
<evidence type="ECO:0000313" key="2">
    <source>
        <dbReference type="Proteomes" id="UP000814128"/>
    </source>
</evidence>